<dbReference type="RefSeq" id="WP_003566056.1">
    <property type="nucleotide sequence ID" value="NZ_BAYM01000247.1"/>
</dbReference>
<dbReference type="AlphaFoldDB" id="A0A0C9QGV2"/>
<comment type="caution">
    <text evidence="1">The sequence shown here is derived from an EMBL/GenBank/DDBJ whole genome shotgun (WGS) entry which is preliminary data.</text>
</comment>
<name>A0A0C9QGV2_LACPA</name>
<evidence type="ECO:0000313" key="2">
    <source>
        <dbReference type="Proteomes" id="UP000032552"/>
    </source>
</evidence>
<evidence type="ECO:0000313" key="1">
    <source>
        <dbReference type="EMBL" id="GAN37733.1"/>
    </source>
</evidence>
<proteinExistence type="predicted"/>
<dbReference type="EMBL" id="BAYM01000247">
    <property type="protein sequence ID" value="GAN37733.1"/>
    <property type="molecule type" value="Genomic_DNA"/>
</dbReference>
<organism evidence="1 2">
    <name type="scientific">Lacticaseibacillus paracasei NRIC 0644</name>
    <dbReference type="NCBI Taxonomy" id="1435038"/>
    <lineage>
        <taxon>Bacteria</taxon>
        <taxon>Bacillati</taxon>
        <taxon>Bacillota</taxon>
        <taxon>Bacilli</taxon>
        <taxon>Lactobacillales</taxon>
        <taxon>Lactobacillaceae</taxon>
        <taxon>Lacticaseibacillus</taxon>
    </lineage>
</organism>
<accession>A0A0C9QGV2</accession>
<dbReference type="Proteomes" id="UP000032552">
    <property type="component" value="Unassembled WGS sequence"/>
</dbReference>
<dbReference type="GeneID" id="57090487"/>
<protein>
    <submittedName>
        <fullName evidence="1">Uncharacterized protein</fullName>
    </submittedName>
</protein>
<gene>
    <name evidence="1" type="ORF">LC0644_2322</name>
</gene>
<reference evidence="2" key="1">
    <citation type="submission" date="2014-05" db="EMBL/GenBank/DDBJ databases">
        <title>Whole genome sequencing of Lactobacillus casei NRIC0644.</title>
        <authorList>
            <person name="Atarashi H."/>
            <person name="Yoshida Y."/>
            <person name="Fujimura S."/>
            <person name="Tanaka N."/>
            <person name="Shiwa Y."/>
            <person name="Yoshikawa H."/>
            <person name="Okada S."/>
            <person name="Nakagawa J."/>
        </authorList>
    </citation>
    <scope>NUCLEOTIDE SEQUENCE [LARGE SCALE GENOMIC DNA]</scope>
    <source>
        <strain evidence="2">NRIC0644</strain>
    </source>
</reference>
<sequence length="99" mass="11404">MRVTDLLALLADQNKNASVLLDTKPTPSRFDDFKLTTVNDQPQLVFQPNPERKAALRVWELQLLLNQPDLQQRFVYLADVDEPRALFGFVKRQIGLLLN</sequence>